<comment type="caution">
    <text evidence="1">The sequence shown here is derived from an EMBL/GenBank/DDBJ whole genome shotgun (WGS) entry which is preliminary data.</text>
</comment>
<evidence type="ECO:0000313" key="1">
    <source>
        <dbReference type="EMBL" id="GGC88098.1"/>
    </source>
</evidence>
<protein>
    <submittedName>
        <fullName evidence="1">Uncharacterized protein</fullName>
    </submittedName>
</protein>
<dbReference type="RefSeq" id="WP_062446187.1">
    <property type="nucleotide sequence ID" value="NZ_BMCJ01000003.1"/>
</dbReference>
<gene>
    <name evidence="1" type="ORF">GCM10007216_18560</name>
</gene>
<organism evidence="1 2">
    <name type="scientific">Thalassobacillus devorans</name>
    <dbReference type="NCBI Taxonomy" id="279813"/>
    <lineage>
        <taxon>Bacteria</taxon>
        <taxon>Bacillati</taxon>
        <taxon>Bacillota</taxon>
        <taxon>Bacilli</taxon>
        <taxon>Bacillales</taxon>
        <taxon>Bacillaceae</taxon>
        <taxon>Thalassobacillus</taxon>
    </lineage>
</organism>
<name>A0ABQ1NZM0_9BACI</name>
<reference evidence="2" key="1">
    <citation type="journal article" date="2019" name="Int. J. Syst. Evol. Microbiol.">
        <title>The Global Catalogue of Microorganisms (GCM) 10K type strain sequencing project: providing services to taxonomists for standard genome sequencing and annotation.</title>
        <authorList>
            <consortium name="The Broad Institute Genomics Platform"/>
            <consortium name="The Broad Institute Genome Sequencing Center for Infectious Disease"/>
            <person name="Wu L."/>
            <person name="Ma J."/>
        </authorList>
    </citation>
    <scope>NUCLEOTIDE SEQUENCE [LARGE SCALE GENOMIC DNA]</scope>
    <source>
        <strain evidence="2">CCM 7282</strain>
    </source>
</reference>
<proteinExistence type="predicted"/>
<accession>A0ABQ1NZM0</accession>
<dbReference type="Proteomes" id="UP000619534">
    <property type="component" value="Unassembled WGS sequence"/>
</dbReference>
<sequence>MPFRFYLNSRNAKVGDYVQEISSGDIYKVARVDQSGNALIEIELNNETGQIEHIFLPSNLYWVLEKEDS</sequence>
<keyword evidence="2" id="KW-1185">Reference proteome</keyword>
<dbReference type="EMBL" id="BMCJ01000003">
    <property type="protein sequence ID" value="GGC88098.1"/>
    <property type="molecule type" value="Genomic_DNA"/>
</dbReference>
<evidence type="ECO:0000313" key="2">
    <source>
        <dbReference type="Proteomes" id="UP000619534"/>
    </source>
</evidence>